<dbReference type="EMBL" id="RDQH01000331">
    <property type="protein sequence ID" value="RXI00267.1"/>
    <property type="molecule type" value="Genomic_DNA"/>
</dbReference>
<gene>
    <name evidence="2" type="ORF">DVH24_037815</name>
</gene>
<protein>
    <submittedName>
        <fullName evidence="2">Uncharacterized protein</fullName>
    </submittedName>
</protein>
<proteinExistence type="predicted"/>
<feature type="region of interest" description="Disordered" evidence="1">
    <location>
        <begin position="73"/>
        <end position="161"/>
    </location>
</feature>
<dbReference type="Proteomes" id="UP000290289">
    <property type="component" value="Chromosome 5"/>
</dbReference>
<evidence type="ECO:0000256" key="1">
    <source>
        <dbReference type="SAM" id="MobiDB-lite"/>
    </source>
</evidence>
<comment type="caution">
    <text evidence="2">The sequence shown here is derived from an EMBL/GenBank/DDBJ whole genome shotgun (WGS) entry which is preliminary data.</text>
</comment>
<keyword evidence="3" id="KW-1185">Reference proteome</keyword>
<dbReference type="AlphaFoldDB" id="A0A498JYW0"/>
<sequence>MRYVIIGEIPGMEFHSSHKQNRKGVVGAQSGQYRATVESSSGCGEYNPISPRGVDSVNLMCIFQSLPRTMPFGSSLASVSSHESNPNPPGSSSVSSQKQNREGVVGAENGQYRAMAESSLGCGEGPGRDVTSKVSIPPPPGNFSCIKQKIRKSHNIPETDT</sequence>
<organism evidence="2 3">
    <name type="scientific">Malus domestica</name>
    <name type="common">Apple</name>
    <name type="synonym">Pyrus malus</name>
    <dbReference type="NCBI Taxonomy" id="3750"/>
    <lineage>
        <taxon>Eukaryota</taxon>
        <taxon>Viridiplantae</taxon>
        <taxon>Streptophyta</taxon>
        <taxon>Embryophyta</taxon>
        <taxon>Tracheophyta</taxon>
        <taxon>Spermatophyta</taxon>
        <taxon>Magnoliopsida</taxon>
        <taxon>eudicotyledons</taxon>
        <taxon>Gunneridae</taxon>
        <taxon>Pentapetalae</taxon>
        <taxon>rosids</taxon>
        <taxon>fabids</taxon>
        <taxon>Rosales</taxon>
        <taxon>Rosaceae</taxon>
        <taxon>Amygdaloideae</taxon>
        <taxon>Maleae</taxon>
        <taxon>Malus</taxon>
    </lineage>
</organism>
<reference evidence="2 3" key="1">
    <citation type="submission" date="2018-10" db="EMBL/GenBank/DDBJ databases">
        <title>A high-quality apple genome assembly.</title>
        <authorList>
            <person name="Hu J."/>
        </authorList>
    </citation>
    <scope>NUCLEOTIDE SEQUENCE [LARGE SCALE GENOMIC DNA]</scope>
    <source>
        <strain evidence="3">cv. HFTH1</strain>
        <tissue evidence="2">Young leaf</tissue>
    </source>
</reference>
<name>A0A498JYW0_MALDO</name>
<evidence type="ECO:0000313" key="2">
    <source>
        <dbReference type="EMBL" id="RXI00267.1"/>
    </source>
</evidence>
<feature type="compositionally biased region" description="Low complexity" evidence="1">
    <location>
        <begin position="80"/>
        <end position="96"/>
    </location>
</feature>
<evidence type="ECO:0000313" key="3">
    <source>
        <dbReference type="Proteomes" id="UP000290289"/>
    </source>
</evidence>
<accession>A0A498JYW0</accession>